<evidence type="ECO:0000313" key="1">
    <source>
        <dbReference type="EMBL" id="NMC62309.1"/>
    </source>
</evidence>
<dbReference type="InterPro" id="IPR021457">
    <property type="entry name" value="DUF3108"/>
</dbReference>
<dbReference type="Pfam" id="PF11306">
    <property type="entry name" value="DUF3108"/>
    <property type="match status" value="1"/>
</dbReference>
<comment type="caution">
    <text evidence="1">The sequence shown here is derived from an EMBL/GenBank/DDBJ whole genome shotgun (WGS) entry which is preliminary data.</text>
</comment>
<evidence type="ECO:0000313" key="2">
    <source>
        <dbReference type="Proteomes" id="UP000524246"/>
    </source>
</evidence>
<sequence length="295" mass="33805">MNTIIRLFAFVGVFSLILLNRVEISCATDEEIKASEVQVKTPVYHPSHDYDFPLGTYTYEVSWQGIPAAEATISIEREPGLYMAEATARTYSGIDIFYKLRYRAEGLVSEKDFSPLRVTFEKKENRKDRFTAISYLDNGEILTVRENFDKDPNSESPDIEQFNPNNFTLEPFSAAFLARSLDWAPGVSRDFDTYNGKARYLITLNCVEKKVIEFNNQEREVFVVEPRVKNLTKPDADKKLRRAQIFVSTDKKREVLKIVSEVFIGSVTTKLESFHPSYGTPMQVAGTERSKKLIF</sequence>
<organism evidence="1 2">
    <name type="scientific">SAR324 cluster bacterium</name>
    <dbReference type="NCBI Taxonomy" id="2024889"/>
    <lineage>
        <taxon>Bacteria</taxon>
        <taxon>Deltaproteobacteria</taxon>
        <taxon>SAR324 cluster</taxon>
    </lineage>
</organism>
<proteinExistence type="predicted"/>
<name>A0A7X9IJQ6_9DELT</name>
<dbReference type="Proteomes" id="UP000524246">
    <property type="component" value="Unassembled WGS sequence"/>
</dbReference>
<dbReference type="EMBL" id="JAAZON010000160">
    <property type="protein sequence ID" value="NMC62309.1"/>
    <property type="molecule type" value="Genomic_DNA"/>
</dbReference>
<gene>
    <name evidence="1" type="ORF">GYA55_04000</name>
</gene>
<reference evidence="1 2" key="1">
    <citation type="journal article" date="2020" name="Biotechnol. Biofuels">
        <title>New insights from the biogas microbiome by comprehensive genome-resolved metagenomics of nearly 1600 species originating from multiple anaerobic digesters.</title>
        <authorList>
            <person name="Campanaro S."/>
            <person name="Treu L."/>
            <person name="Rodriguez-R L.M."/>
            <person name="Kovalovszki A."/>
            <person name="Ziels R.M."/>
            <person name="Maus I."/>
            <person name="Zhu X."/>
            <person name="Kougias P.G."/>
            <person name="Basile A."/>
            <person name="Luo G."/>
            <person name="Schluter A."/>
            <person name="Konstantinidis K.T."/>
            <person name="Angelidaki I."/>
        </authorList>
    </citation>
    <scope>NUCLEOTIDE SEQUENCE [LARGE SCALE GENOMIC DNA]</scope>
    <source>
        <strain evidence="1">AS27yjCOA_65</strain>
    </source>
</reference>
<protein>
    <submittedName>
        <fullName evidence="1">DUF3108 domain-containing protein</fullName>
    </submittedName>
</protein>
<accession>A0A7X9IJQ6</accession>
<dbReference type="AlphaFoldDB" id="A0A7X9IJQ6"/>